<dbReference type="EMBL" id="QVIG01000001">
    <property type="protein sequence ID" value="RGD62152.1"/>
    <property type="molecule type" value="Genomic_DNA"/>
</dbReference>
<dbReference type="Gene3D" id="1.10.10.10">
    <property type="entry name" value="Winged helix-like DNA-binding domain superfamily/Winged helix DNA-binding domain"/>
    <property type="match status" value="1"/>
</dbReference>
<dbReference type="GO" id="GO:0003700">
    <property type="term" value="F:DNA-binding transcription factor activity"/>
    <property type="evidence" value="ECO:0007669"/>
    <property type="project" value="TreeGrafter"/>
</dbReference>
<dbReference type="SUPFAM" id="SSF51206">
    <property type="entry name" value="cAMP-binding domain-like"/>
    <property type="match status" value="1"/>
</dbReference>
<dbReference type="Proteomes" id="UP000263377">
    <property type="component" value="Unassembled WGS sequence"/>
</dbReference>
<dbReference type="InterPro" id="IPR014710">
    <property type="entry name" value="RmlC-like_jellyroll"/>
</dbReference>
<dbReference type="PROSITE" id="PS50042">
    <property type="entry name" value="CNMP_BINDING_3"/>
    <property type="match status" value="1"/>
</dbReference>
<name>A0A373A3C0_9ACTN</name>
<dbReference type="PANTHER" id="PTHR24567:SF74">
    <property type="entry name" value="HTH-TYPE TRANSCRIPTIONAL REGULATOR ARCR"/>
    <property type="match status" value="1"/>
</dbReference>
<dbReference type="SMART" id="SM00100">
    <property type="entry name" value="cNMP"/>
    <property type="match status" value="1"/>
</dbReference>
<dbReference type="InterPro" id="IPR036388">
    <property type="entry name" value="WH-like_DNA-bd_sf"/>
</dbReference>
<dbReference type="SUPFAM" id="SSF46785">
    <property type="entry name" value="Winged helix' DNA-binding domain"/>
    <property type="match status" value="1"/>
</dbReference>
<dbReference type="AlphaFoldDB" id="A0A373A3C0"/>
<accession>A0A373A3C0</accession>
<dbReference type="InterPro" id="IPR018490">
    <property type="entry name" value="cNMP-bd_dom_sf"/>
</dbReference>
<dbReference type="InterPro" id="IPR012318">
    <property type="entry name" value="HTH_CRP"/>
</dbReference>
<gene>
    <name evidence="6" type="ORF">DR950_34310</name>
</gene>
<dbReference type="Pfam" id="PF13545">
    <property type="entry name" value="HTH_Crp_2"/>
    <property type="match status" value="1"/>
</dbReference>
<organism evidence="6 7">
    <name type="scientific">Kitasatospora xanthocidica</name>
    <dbReference type="NCBI Taxonomy" id="83382"/>
    <lineage>
        <taxon>Bacteria</taxon>
        <taxon>Bacillati</taxon>
        <taxon>Actinomycetota</taxon>
        <taxon>Actinomycetes</taxon>
        <taxon>Kitasatosporales</taxon>
        <taxon>Streptomycetaceae</taxon>
        <taxon>Kitasatospora</taxon>
    </lineage>
</organism>
<dbReference type="InterPro" id="IPR050397">
    <property type="entry name" value="Env_Response_Regulators"/>
</dbReference>
<dbReference type="InterPro" id="IPR000595">
    <property type="entry name" value="cNMP-bd_dom"/>
</dbReference>
<reference evidence="6 7" key="1">
    <citation type="submission" date="2018-08" db="EMBL/GenBank/DDBJ databases">
        <title>Diversity &amp; Physiological Properties of Lignin-Decomposing Actinobacteria from Soil.</title>
        <authorList>
            <person name="Roh S.G."/>
            <person name="Kim S.B."/>
        </authorList>
    </citation>
    <scope>NUCLEOTIDE SEQUENCE [LARGE SCALE GENOMIC DNA]</scope>
    <source>
        <strain evidence="6 7">MMS17-GH009</strain>
    </source>
</reference>
<dbReference type="PROSITE" id="PS51063">
    <property type="entry name" value="HTH_CRP_2"/>
    <property type="match status" value="1"/>
</dbReference>
<evidence type="ECO:0000313" key="6">
    <source>
        <dbReference type="EMBL" id="RGD62152.1"/>
    </source>
</evidence>
<sequence length="245" mass="25969">MGLLGDDLPFARTLSAHDHEAFLALGAPKTYAPGRHLVSEGDRTTHVLLVLAGWSMVYVATDRGATRLVLGLRGPGELVGELAALDERPRSATAQALGTVQALVIPGDRFRRFLAETPRVGSQVMSQLASRLRESDRERSAFASLTVVQRLARRLVELSATGATARTADSRGPCGGSTAVVHLAQDDLAATVGATREAVAKALKLLRDQRLVRTGTRMVEILDPAPLLLLAQGPYGPGPGSRPNT</sequence>
<dbReference type="GO" id="GO:0005829">
    <property type="term" value="C:cytosol"/>
    <property type="evidence" value="ECO:0007669"/>
    <property type="project" value="TreeGrafter"/>
</dbReference>
<dbReference type="InterPro" id="IPR036390">
    <property type="entry name" value="WH_DNA-bd_sf"/>
</dbReference>
<evidence type="ECO:0000256" key="2">
    <source>
        <dbReference type="ARBA" id="ARBA00023125"/>
    </source>
</evidence>
<dbReference type="Pfam" id="PF00027">
    <property type="entry name" value="cNMP_binding"/>
    <property type="match status" value="1"/>
</dbReference>
<protein>
    <submittedName>
        <fullName evidence="6">Crp/Fnr family transcriptional regulator</fullName>
    </submittedName>
</protein>
<evidence type="ECO:0000313" key="7">
    <source>
        <dbReference type="Proteomes" id="UP000263377"/>
    </source>
</evidence>
<feature type="domain" description="HTH crp-type" evidence="5">
    <location>
        <begin position="145"/>
        <end position="225"/>
    </location>
</feature>
<dbReference type="PANTHER" id="PTHR24567">
    <property type="entry name" value="CRP FAMILY TRANSCRIPTIONAL REGULATORY PROTEIN"/>
    <property type="match status" value="1"/>
</dbReference>
<evidence type="ECO:0000256" key="1">
    <source>
        <dbReference type="ARBA" id="ARBA00023015"/>
    </source>
</evidence>
<evidence type="ECO:0000259" key="5">
    <source>
        <dbReference type="PROSITE" id="PS51063"/>
    </source>
</evidence>
<proteinExistence type="predicted"/>
<feature type="domain" description="Cyclic nucleotide-binding" evidence="4">
    <location>
        <begin position="10"/>
        <end position="131"/>
    </location>
</feature>
<evidence type="ECO:0000256" key="3">
    <source>
        <dbReference type="ARBA" id="ARBA00023163"/>
    </source>
</evidence>
<evidence type="ECO:0000259" key="4">
    <source>
        <dbReference type="PROSITE" id="PS50042"/>
    </source>
</evidence>
<dbReference type="RefSeq" id="WP_117490432.1">
    <property type="nucleotide sequence ID" value="NZ_QVIG01000001.1"/>
</dbReference>
<dbReference type="SMART" id="SM00419">
    <property type="entry name" value="HTH_CRP"/>
    <property type="match status" value="1"/>
</dbReference>
<keyword evidence="1" id="KW-0805">Transcription regulation</keyword>
<dbReference type="CDD" id="cd00038">
    <property type="entry name" value="CAP_ED"/>
    <property type="match status" value="1"/>
</dbReference>
<dbReference type="Gene3D" id="2.60.120.10">
    <property type="entry name" value="Jelly Rolls"/>
    <property type="match status" value="1"/>
</dbReference>
<keyword evidence="2" id="KW-0238">DNA-binding</keyword>
<dbReference type="GO" id="GO:0003677">
    <property type="term" value="F:DNA binding"/>
    <property type="evidence" value="ECO:0007669"/>
    <property type="project" value="UniProtKB-KW"/>
</dbReference>
<comment type="caution">
    <text evidence="6">The sequence shown here is derived from an EMBL/GenBank/DDBJ whole genome shotgun (WGS) entry which is preliminary data.</text>
</comment>
<keyword evidence="7" id="KW-1185">Reference proteome</keyword>
<keyword evidence="3" id="KW-0804">Transcription</keyword>